<dbReference type="EMBL" id="JBHMDO010000042">
    <property type="protein sequence ID" value="MFB9329440.1"/>
    <property type="molecule type" value="Genomic_DNA"/>
</dbReference>
<dbReference type="PANTHER" id="PTHR21064">
    <property type="entry name" value="AMINOGLYCOSIDE PHOSPHOTRANSFERASE DOMAIN-CONTAINING PROTEIN-RELATED"/>
    <property type="match status" value="1"/>
</dbReference>
<dbReference type="Gene3D" id="3.90.1200.10">
    <property type="match status" value="1"/>
</dbReference>
<evidence type="ECO:0000256" key="1">
    <source>
        <dbReference type="ARBA" id="ARBA00038240"/>
    </source>
</evidence>
<evidence type="ECO:0000259" key="2">
    <source>
        <dbReference type="Pfam" id="PF01636"/>
    </source>
</evidence>
<accession>A0ABV5KW34</accession>
<feature type="domain" description="Aminoglycoside phosphotransferase" evidence="2">
    <location>
        <begin position="31"/>
        <end position="270"/>
    </location>
</feature>
<sequence>MGEDSTIQEQAILEDLLRACRRNWGWQVREVVPIKRGWMNLKWRIVTDEGDFLLKQYNRERYKLYAPDDLQFAFEQQSRLHDTGLPCPRPLAHQDRILLESERGERFMVMPFCAGELVPPGRGNTDRMHSLGRATGLMHRLLNDGSIGRAASGPQFRPPAREERLVHWDAVRAQAAAAGRGELVAAIERQRRTTETITLDAFKPLRTGWAHRDLWADNVLFGESKVSAILDFDRLKYDYPPLDMARAILSYALDETLDVLPAEAFVAGYREECSLGEGELTAALQLLWYLESPWWITAEKRVRGTPPERFAKEMEWMATHMERLRERLGHL</sequence>
<dbReference type="Pfam" id="PF01636">
    <property type="entry name" value="APH"/>
    <property type="match status" value="1"/>
</dbReference>
<dbReference type="Gene3D" id="3.30.200.20">
    <property type="entry name" value="Phosphorylase Kinase, domain 1"/>
    <property type="match status" value="1"/>
</dbReference>
<comment type="caution">
    <text evidence="3">The sequence shown here is derived from an EMBL/GenBank/DDBJ whole genome shotgun (WGS) entry which is preliminary data.</text>
</comment>
<reference evidence="3 4" key="1">
    <citation type="submission" date="2024-09" db="EMBL/GenBank/DDBJ databases">
        <authorList>
            <person name="Sun Q."/>
            <person name="Mori K."/>
        </authorList>
    </citation>
    <scope>NUCLEOTIDE SEQUENCE [LARGE SCALE GENOMIC DNA]</scope>
    <source>
        <strain evidence="3 4">TISTR 2452</strain>
    </source>
</reference>
<dbReference type="InterPro" id="IPR011009">
    <property type="entry name" value="Kinase-like_dom_sf"/>
</dbReference>
<dbReference type="InterPro" id="IPR002575">
    <property type="entry name" value="Aminoglycoside_PTrfase"/>
</dbReference>
<protein>
    <submittedName>
        <fullName evidence="3">Phosphotransferase</fullName>
    </submittedName>
</protein>
<evidence type="ECO:0000313" key="4">
    <source>
        <dbReference type="Proteomes" id="UP001589747"/>
    </source>
</evidence>
<name>A0ABV5KW34_9BACL</name>
<keyword evidence="4" id="KW-1185">Reference proteome</keyword>
<dbReference type="PANTHER" id="PTHR21064:SF6">
    <property type="entry name" value="AMINOGLYCOSIDE PHOSPHOTRANSFERASE DOMAIN-CONTAINING PROTEIN"/>
    <property type="match status" value="1"/>
</dbReference>
<evidence type="ECO:0000313" key="3">
    <source>
        <dbReference type="EMBL" id="MFB9329440.1"/>
    </source>
</evidence>
<dbReference type="SUPFAM" id="SSF56112">
    <property type="entry name" value="Protein kinase-like (PK-like)"/>
    <property type="match status" value="1"/>
</dbReference>
<dbReference type="InterPro" id="IPR050249">
    <property type="entry name" value="Pseudomonas-type_ThrB"/>
</dbReference>
<gene>
    <name evidence="3" type="ORF">ACFFSY_26170</name>
</gene>
<dbReference type="RefSeq" id="WP_377499714.1">
    <property type="nucleotide sequence ID" value="NZ_JBHMDO010000042.1"/>
</dbReference>
<comment type="similarity">
    <text evidence="1">Belongs to the pseudomonas-type ThrB family.</text>
</comment>
<dbReference type="Proteomes" id="UP001589747">
    <property type="component" value="Unassembled WGS sequence"/>
</dbReference>
<proteinExistence type="inferred from homology"/>
<organism evidence="3 4">
    <name type="scientific">Paenibacillus aurantiacus</name>
    <dbReference type="NCBI Taxonomy" id="1936118"/>
    <lineage>
        <taxon>Bacteria</taxon>
        <taxon>Bacillati</taxon>
        <taxon>Bacillota</taxon>
        <taxon>Bacilli</taxon>
        <taxon>Bacillales</taxon>
        <taxon>Paenibacillaceae</taxon>
        <taxon>Paenibacillus</taxon>
    </lineage>
</organism>